<protein>
    <submittedName>
        <fullName evidence="2">Uncharacterized protein</fullName>
    </submittedName>
</protein>
<organism evidence="2 3">
    <name type="scientific">Ceraceosorus guamensis</name>
    <dbReference type="NCBI Taxonomy" id="1522189"/>
    <lineage>
        <taxon>Eukaryota</taxon>
        <taxon>Fungi</taxon>
        <taxon>Dikarya</taxon>
        <taxon>Basidiomycota</taxon>
        <taxon>Ustilaginomycotina</taxon>
        <taxon>Exobasidiomycetes</taxon>
        <taxon>Ceraceosorales</taxon>
        <taxon>Ceraceosoraceae</taxon>
        <taxon>Ceraceosorus</taxon>
    </lineage>
</organism>
<evidence type="ECO:0000313" key="3">
    <source>
        <dbReference type="Proteomes" id="UP000245783"/>
    </source>
</evidence>
<feature type="signal peptide" evidence="1">
    <location>
        <begin position="1"/>
        <end position="25"/>
    </location>
</feature>
<proteinExistence type="predicted"/>
<dbReference type="EMBL" id="KZ819444">
    <property type="protein sequence ID" value="PWN39806.1"/>
    <property type="molecule type" value="Genomic_DNA"/>
</dbReference>
<keyword evidence="3" id="KW-1185">Reference proteome</keyword>
<name>A0A316VQD8_9BASI</name>
<evidence type="ECO:0000313" key="2">
    <source>
        <dbReference type="EMBL" id="PWN39806.1"/>
    </source>
</evidence>
<keyword evidence="1" id="KW-0732">Signal</keyword>
<reference evidence="2 3" key="1">
    <citation type="journal article" date="2018" name="Mol. Biol. Evol.">
        <title>Broad Genomic Sampling Reveals a Smut Pathogenic Ancestry of the Fungal Clade Ustilaginomycotina.</title>
        <authorList>
            <person name="Kijpornyongpan T."/>
            <person name="Mondo S.J."/>
            <person name="Barry K."/>
            <person name="Sandor L."/>
            <person name="Lee J."/>
            <person name="Lipzen A."/>
            <person name="Pangilinan J."/>
            <person name="LaButti K."/>
            <person name="Hainaut M."/>
            <person name="Henrissat B."/>
            <person name="Grigoriev I.V."/>
            <person name="Spatafora J.W."/>
            <person name="Aime M.C."/>
        </authorList>
    </citation>
    <scope>NUCLEOTIDE SEQUENCE [LARGE SCALE GENOMIC DNA]</scope>
    <source>
        <strain evidence="2 3">MCA 4658</strain>
    </source>
</reference>
<dbReference type="OrthoDB" id="10273670at2759"/>
<dbReference type="GeneID" id="37038325"/>
<dbReference type="InParanoid" id="A0A316VQD8"/>
<feature type="chain" id="PRO_5016431276" evidence="1">
    <location>
        <begin position="26"/>
        <end position="104"/>
    </location>
</feature>
<dbReference type="AlphaFoldDB" id="A0A316VQD8"/>
<sequence length="104" mass="12023">MFRATLFLAVIVVSVQFALIQHTAAQFKPTLLYQVVETPVNMPLADQRLHFDQACRNSSGVSLDYYQLKGGKTYAWCQNHDAIDLMKQVSKKLTTWKPWWFVKT</sequence>
<accession>A0A316VQD8</accession>
<dbReference type="Proteomes" id="UP000245783">
    <property type="component" value="Unassembled WGS sequence"/>
</dbReference>
<evidence type="ECO:0000256" key="1">
    <source>
        <dbReference type="SAM" id="SignalP"/>
    </source>
</evidence>
<gene>
    <name evidence="2" type="ORF">IE81DRAFT_349852</name>
</gene>
<dbReference type="RefSeq" id="XP_025366966.1">
    <property type="nucleotide sequence ID" value="XM_025516455.1"/>
</dbReference>